<dbReference type="Proteomes" id="UP001187343">
    <property type="component" value="Unassembled WGS sequence"/>
</dbReference>
<evidence type="ECO:0000313" key="2">
    <source>
        <dbReference type="Proteomes" id="UP001187343"/>
    </source>
</evidence>
<comment type="caution">
    <text evidence="1">The sequence shown here is derived from an EMBL/GenBank/DDBJ whole genome shotgun (WGS) entry which is preliminary data.</text>
</comment>
<keyword evidence="2" id="KW-1185">Reference proteome</keyword>
<accession>A0AA88Q0C3</accession>
<sequence length="90" mass="10095">MCLRSDVDDSGFSHLVDTKRETPLAHKLSAVSKSRDFQGKWQKPRHLTSDQNGSVPCLVEWVAAVWPPLRSHPHCQSINSQTIATGEKRC</sequence>
<gene>
    <name evidence="1" type="ORF">Q8A67_008639</name>
</gene>
<reference evidence="1" key="1">
    <citation type="submission" date="2023-08" db="EMBL/GenBank/DDBJ databases">
        <title>Chromosome-level Genome Assembly of mud carp (Cirrhinus molitorella).</title>
        <authorList>
            <person name="Liu H."/>
        </authorList>
    </citation>
    <scope>NUCLEOTIDE SEQUENCE</scope>
    <source>
        <strain evidence="1">Prfri</strain>
        <tissue evidence="1">Muscle</tissue>
    </source>
</reference>
<proteinExistence type="predicted"/>
<protein>
    <submittedName>
        <fullName evidence="1">Uncharacterized protein</fullName>
    </submittedName>
</protein>
<dbReference type="EMBL" id="JAUYZG010000008">
    <property type="protein sequence ID" value="KAK2900524.1"/>
    <property type="molecule type" value="Genomic_DNA"/>
</dbReference>
<organism evidence="1 2">
    <name type="scientific">Cirrhinus molitorella</name>
    <name type="common">mud carp</name>
    <dbReference type="NCBI Taxonomy" id="172907"/>
    <lineage>
        <taxon>Eukaryota</taxon>
        <taxon>Metazoa</taxon>
        <taxon>Chordata</taxon>
        <taxon>Craniata</taxon>
        <taxon>Vertebrata</taxon>
        <taxon>Euteleostomi</taxon>
        <taxon>Actinopterygii</taxon>
        <taxon>Neopterygii</taxon>
        <taxon>Teleostei</taxon>
        <taxon>Ostariophysi</taxon>
        <taxon>Cypriniformes</taxon>
        <taxon>Cyprinidae</taxon>
        <taxon>Labeoninae</taxon>
        <taxon>Labeonini</taxon>
        <taxon>Cirrhinus</taxon>
    </lineage>
</organism>
<name>A0AA88Q0C3_9TELE</name>
<dbReference type="AlphaFoldDB" id="A0AA88Q0C3"/>
<evidence type="ECO:0000313" key="1">
    <source>
        <dbReference type="EMBL" id="KAK2900524.1"/>
    </source>
</evidence>